<accession>A0A3R7P0B9</accession>
<dbReference type="InterPro" id="IPR001608">
    <property type="entry name" value="Ala_racemase_N"/>
</dbReference>
<dbReference type="STRING" id="6689.A0A3R7P0B9"/>
<dbReference type="AlphaFoldDB" id="A0A3R7P0B9"/>
<dbReference type="SMART" id="SM01005">
    <property type="entry name" value="Ala_racemase_C"/>
    <property type="match status" value="1"/>
</dbReference>
<name>A0A3R7P0B9_PENVA</name>
<dbReference type="GO" id="GO:0006522">
    <property type="term" value="P:alanine metabolic process"/>
    <property type="evidence" value="ECO:0007669"/>
    <property type="project" value="InterPro"/>
</dbReference>
<dbReference type="Gene3D" id="3.20.20.10">
    <property type="entry name" value="Alanine racemase"/>
    <property type="match status" value="1"/>
</dbReference>
<organism evidence="7 8">
    <name type="scientific">Penaeus vannamei</name>
    <name type="common">Whiteleg shrimp</name>
    <name type="synonym">Litopenaeus vannamei</name>
    <dbReference type="NCBI Taxonomy" id="6689"/>
    <lineage>
        <taxon>Eukaryota</taxon>
        <taxon>Metazoa</taxon>
        <taxon>Ecdysozoa</taxon>
        <taxon>Arthropoda</taxon>
        <taxon>Crustacea</taxon>
        <taxon>Multicrustacea</taxon>
        <taxon>Malacostraca</taxon>
        <taxon>Eumalacostraca</taxon>
        <taxon>Eucarida</taxon>
        <taxon>Decapoda</taxon>
        <taxon>Dendrobranchiata</taxon>
        <taxon>Penaeoidea</taxon>
        <taxon>Penaeidae</taxon>
        <taxon>Penaeus</taxon>
    </lineage>
</organism>
<dbReference type="PANTHER" id="PTHR30511:SF0">
    <property type="entry name" value="ALANINE RACEMASE, CATABOLIC-RELATED"/>
    <property type="match status" value="1"/>
</dbReference>
<dbReference type="InterPro" id="IPR029066">
    <property type="entry name" value="PLP-binding_barrel"/>
</dbReference>
<evidence type="ECO:0000313" key="7">
    <source>
        <dbReference type="EMBL" id="ROT71778.1"/>
    </source>
</evidence>
<gene>
    <name evidence="7" type="ORF">C7M84_009895</name>
</gene>
<dbReference type="InterPro" id="IPR009006">
    <property type="entry name" value="Ala_racemase/Decarboxylase_C"/>
</dbReference>
<dbReference type="CDD" id="cd00430">
    <property type="entry name" value="PLPDE_III_AR"/>
    <property type="match status" value="1"/>
</dbReference>
<feature type="domain" description="Alanine racemase C-terminal" evidence="6">
    <location>
        <begin position="276"/>
        <end position="405"/>
    </location>
</feature>
<dbReference type="Proteomes" id="UP000283509">
    <property type="component" value="Unassembled WGS sequence"/>
</dbReference>
<keyword evidence="2 4" id="KW-0663">Pyridoxal phosphate</keyword>
<dbReference type="SUPFAM" id="SSF51419">
    <property type="entry name" value="PLP-binding barrel"/>
    <property type="match status" value="1"/>
</dbReference>
<dbReference type="GO" id="GO:0008784">
    <property type="term" value="F:alanine racemase activity"/>
    <property type="evidence" value="ECO:0007669"/>
    <property type="project" value="InterPro"/>
</dbReference>
<dbReference type="PANTHER" id="PTHR30511">
    <property type="entry name" value="ALANINE RACEMASE"/>
    <property type="match status" value="1"/>
</dbReference>
<dbReference type="InterPro" id="IPR011079">
    <property type="entry name" value="Ala_racemase_C"/>
</dbReference>
<comment type="caution">
    <text evidence="7">The sequence shown here is derived from an EMBL/GenBank/DDBJ whole genome shotgun (WGS) entry which is preliminary data.</text>
</comment>
<feature type="binding site" evidence="5">
    <location>
        <position position="168"/>
    </location>
    <ligand>
        <name>substrate</name>
    </ligand>
</feature>
<evidence type="ECO:0000259" key="6">
    <source>
        <dbReference type="SMART" id="SM01005"/>
    </source>
</evidence>
<dbReference type="Pfam" id="PF00842">
    <property type="entry name" value="Ala_racemase_C"/>
    <property type="match status" value="1"/>
</dbReference>
<dbReference type="InterPro" id="IPR000821">
    <property type="entry name" value="Ala_racemase"/>
</dbReference>
<keyword evidence="8" id="KW-1185">Reference proteome</keyword>
<evidence type="ECO:0000256" key="1">
    <source>
        <dbReference type="ARBA" id="ARBA00001933"/>
    </source>
</evidence>
<feature type="modified residue" description="N6-(pyridoxal phosphate)lysine" evidence="4">
    <location>
        <position position="68"/>
    </location>
</feature>
<dbReference type="NCBIfam" id="TIGR00492">
    <property type="entry name" value="alr"/>
    <property type="match status" value="1"/>
</dbReference>
<sequence>MTGEATTSLSPTARVGPAKASLLPLLDDAFAQLKVPSFIHVNLDAVAHNVDVLKGLSSAHTEIMGVVKGGAYGSGLLPVVEVLLEKGVKELSVATVAEGVYLRRHGIQVPITVLGNLLPCEVSDVTQHHLIPSLSWSQALTSVPREALVYPDGSRLKVAINIDTGMSRYGVQPEDLPALVQELDDLEVSIYSLYTHFQSAITEREKNRKQLDLFLEASEPFTSRGISRHVAATTGCVQDLGTDLDFIRPGGAITGLCSGSDREGTEQFAMKGFQPAFSVVARPTFYKLLKAGRDIGYDGTYTTSEDEWIANFTTGWSDGLSRRLSNFVGAVKRVNTGERCPIVGRVSMDSITVRLPEEPSPGEVFQVLTDDFDDVTSAVGMARNLGGATYEMPGNWSTRLPRLYTRNGKIVRICPSLEYTC</sequence>
<protein>
    <submittedName>
        <fullName evidence="7">Alanine racemase</fullName>
    </submittedName>
</protein>
<dbReference type="EMBL" id="QCYY01002250">
    <property type="protein sequence ID" value="ROT71778.1"/>
    <property type="molecule type" value="Genomic_DNA"/>
</dbReference>
<dbReference type="Pfam" id="PF01168">
    <property type="entry name" value="Ala_racemase_N"/>
    <property type="match status" value="1"/>
</dbReference>
<evidence type="ECO:0000256" key="3">
    <source>
        <dbReference type="ARBA" id="ARBA00023235"/>
    </source>
</evidence>
<dbReference type="GO" id="GO:0030170">
    <property type="term" value="F:pyridoxal phosphate binding"/>
    <property type="evidence" value="ECO:0007669"/>
    <property type="project" value="TreeGrafter"/>
</dbReference>
<evidence type="ECO:0000256" key="2">
    <source>
        <dbReference type="ARBA" id="ARBA00022898"/>
    </source>
</evidence>
<dbReference type="OrthoDB" id="186866at2759"/>
<evidence type="ECO:0000256" key="4">
    <source>
        <dbReference type="PIRSR" id="PIRSR600821-50"/>
    </source>
</evidence>
<keyword evidence="3" id="KW-0413">Isomerase</keyword>
<evidence type="ECO:0000256" key="5">
    <source>
        <dbReference type="PIRSR" id="PIRSR600821-52"/>
    </source>
</evidence>
<dbReference type="Gene3D" id="2.40.37.10">
    <property type="entry name" value="Lyase, Ornithine Decarboxylase, Chain A, domain 1"/>
    <property type="match status" value="1"/>
</dbReference>
<dbReference type="GO" id="GO:0005829">
    <property type="term" value="C:cytosol"/>
    <property type="evidence" value="ECO:0007669"/>
    <property type="project" value="TreeGrafter"/>
</dbReference>
<feature type="binding site" evidence="5">
    <location>
        <position position="348"/>
    </location>
    <ligand>
        <name>substrate</name>
    </ligand>
</feature>
<dbReference type="SUPFAM" id="SSF50621">
    <property type="entry name" value="Alanine racemase C-terminal domain-like"/>
    <property type="match status" value="1"/>
</dbReference>
<reference evidence="7 8" key="2">
    <citation type="submission" date="2019-01" db="EMBL/GenBank/DDBJ databases">
        <title>The decoding of complex shrimp genome reveals the adaptation for benthos swimmer, frequently molting mechanism and breeding impact on genome.</title>
        <authorList>
            <person name="Sun Y."/>
            <person name="Gao Y."/>
            <person name="Yu Y."/>
        </authorList>
    </citation>
    <scope>NUCLEOTIDE SEQUENCE [LARGE SCALE GENOMIC DNA]</scope>
    <source>
        <tissue evidence="7">Muscle</tissue>
    </source>
</reference>
<proteinExistence type="predicted"/>
<reference evidence="7 8" key="1">
    <citation type="submission" date="2018-04" db="EMBL/GenBank/DDBJ databases">
        <authorList>
            <person name="Zhang X."/>
            <person name="Yuan J."/>
            <person name="Li F."/>
            <person name="Xiang J."/>
        </authorList>
    </citation>
    <scope>NUCLEOTIDE SEQUENCE [LARGE SCALE GENOMIC DNA]</scope>
    <source>
        <tissue evidence="7">Muscle</tissue>
    </source>
</reference>
<evidence type="ECO:0000313" key="8">
    <source>
        <dbReference type="Proteomes" id="UP000283509"/>
    </source>
</evidence>
<dbReference type="PRINTS" id="PR00992">
    <property type="entry name" value="ALARACEMASE"/>
</dbReference>
<comment type="cofactor">
    <cofactor evidence="1 4">
        <name>pyridoxal 5'-phosphate</name>
        <dbReference type="ChEBI" id="CHEBI:597326"/>
    </cofactor>
</comment>